<protein>
    <submittedName>
        <fullName evidence="3">Membrane protein</fullName>
    </submittedName>
</protein>
<gene>
    <name evidence="3" type="ORF">GCM10011410_19910</name>
</gene>
<feature type="domain" description="DUF1206" evidence="2">
    <location>
        <begin position="7"/>
        <end position="45"/>
    </location>
</feature>
<dbReference type="AlphaFoldDB" id="A0A916XF27"/>
<keyword evidence="1" id="KW-0812">Transmembrane</keyword>
<evidence type="ECO:0000259" key="2">
    <source>
        <dbReference type="Pfam" id="PF06724"/>
    </source>
</evidence>
<evidence type="ECO:0000313" key="4">
    <source>
        <dbReference type="Proteomes" id="UP000641514"/>
    </source>
</evidence>
<feature type="transmembrane region" description="Helical" evidence="1">
    <location>
        <begin position="23"/>
        <end position="41"/>
    </location>
</feature>
<proteinExistence type="predicted"/>
<dbReference type="Proteomes" id="UP000641514">
    <property type="component" value="Unassembled WGS sequence"/>
</dbReference>
<feature type="transmembrane region" description="Helical" evidence="1">
    <location>
        <begin position="62"/>
        <end position="80"/>
    </location>
</feature>
<dbReference type="InterPro" id="IPR009597">
    <property type="entry name" value="DUF1206"/>
</dbReference>
<keyword evidence="4" id="KW-1185">Reference proteome</keyword>
<reference evidence="3" key="2">
    <citation type="submission" date="2020-09" db="EMBL/GenBank/DDBJ databases">
        <authorList>
            <person name="Sun Q."/>
            <person name="Zhou Y."/>
        </authorList>
    </citation>
    <scope>NUCLEOTIDE SEQUENCE</scope>
    <source>
        <strain evidence="3">CGMCC 1.15478</strain>
    </source>
</reference>
<feature type="transmembrane region" description="Helical" evidence="1">
    <location>
        <begin position="144"/>
        <end position="173"/>
    </location>
</feature>
<dbReference type="Pfam" id="PF06724">
    <property type="entry name" value="DUF1206"/>
    <property type="match status" value="3"/>
</dbReference>
<evidence type="ECO:0000256" key="1">
    <source>
        <dbReference type="SAM" id="Phobius"/>
    </source>
</evidence>
<accession>A0A916XF27</accession>
<keyword evidence="1" id="KW-1133">Transmembrane helix</keyword>
<dbReference type="EMBL" id="BMJH01000002">
    <property type="protein sequence ID" value="GGC67264.1"/>
    <property type="molecule type" value="Genomic_DNA"/>
</dbReference>
<feature type="transmembrane region" description="Helical" evidence="1">
    <location>
        <begin position="92"/>
        <end position="124"/>
    </location>
</feature>
<evidence type="ECO:0000313" key="3">
    <source>
        <dbReference type="EMBL" id="GGC67264.1"/>
    </source>
</evidence>
<sequence length="223" mass="23542">MPTPDTDHTGAFAEIARERGGTIALWLIAAVLTTMALWRAIESVFGRAYDSTTWRDLSITDRVKAFSLAVIYGAFAYSAGQFAAGKGDRNDFVVLGLVAELMFTTAGTIILVLVGLGVFTIGAYHIHKGVMRTFHADLMGRPGLAVHVLGVVAWAGKGVVISGVGIAVIVATARAAPRDAMGLDAALRSVRALPFGAFALVVAGVFLITYGIYSFVLARHAKM</sequence>
<feature type="domain" description="DUF1206" evidence="2">
    <location>
        <begin position="65"/>
        <end position="132"/>
    </location>
</feature>
<feature type="domain" description="DUF1206" evidence="2">
    <location>
        <begin position="154"/>
        <end position="219"/>
    </location>
</feature>
<name>A0A916XF27_9ACTN</name>
<feature type="transmembrane region" description="Helical" evidence="1">
    <location>
        <begin position="193"/>
        <end position="218"/>
    </location>
</feature>
<organism evidence="3 4">
    <name type="scientific">Hoyosella rhizosphaerae</name>
    <dbReference type="NCBI Taxonomy" id="1755582"/>
    <lineage>
        <taxon>Bacteria</taxon>
        <taxon>Bacillati</taxon>
        <taxon>Actinomycetota</taxon>
        <taxon>Actinomycetes</taxon>
        <taxon>Mycobacteriales</taxon>
        <taxon>Hoyosellaceae</taxon>
        <taxon>Hoyosella</taxon>
    </lineage>
</organism>
<reference evidence="3" key="1">
    <citation type="journal article" date="2014" name="Int. J. Syst. Evol. Microbiol.">
        <title>Complete genome sequence of Corynebacterium casei LMG S-19264T (=DSM 44701T), isolated from a smear-ripened cheese.</title>
        <authorList>
            <consortium name="US DOE Joint Genome Institute (JGI-PGF)"/>
            <person name="Walter F."/>
            <person name="Albersmeier A."/>
            <person name="Kalinowski J."/>
            <person name="Ruckert C."/>
        </authorList>
    </citation>
    <scope>NUCLEOTIDE SEQUENCE</scope>
    <source>
        <strain evidence="3">CGMCC 1.15478</strain>
    </source>
</reference>
<comment type="caution">
    <text evidence="3">The sequence shown here is derived from an EMBL/GenBank/DDBJ whole genome shotgun (WGS) entry which is preliminary data.</text>
</comment>
<keyword evidence="1" id="KW-0472">Membrane</keyword>